<evidence type="ECO:0000256" key="1">
    <source>
        <dbReference type="SAM" id="Phobius"/>
    </source>
</evidence>
<organism evidence="2">
    <name type="scientific">Schistosoma curassoni</name>
    <dbReference type="NCBI Taxonomy" id="6186"/>
    <lineage>
        <taxon>Eukaryota</taxon>
        <taxon>Metazoa</taxon>
        <taxon>Spiralia</taxon>
        <taxon>Lophotrochozoa</taxon>
        <taxon>Platyhelminthes</taxon>
        <taxon>Trematoda</taxon>
        <taxon>Digenea</taxon>
        <taxon>Strigeidida</taxon>
        <taxon>Schistosomatoidea</taxon>
        <taxon>Schistosomatidae</taxon>
        <taxon>Schistosoma</taxon>
    </lineage>
</organism>
<name>A0A183JVL7_9TREM</name>
<sequence length="72" mass="8400">MIQFFITYDDWLTFYRHRCTHIGVMLITDIIVTIIIIIVINIHLKIHVLVIVVTITNDSDMRCFSCSTNNST</sequence>
<protein>
    <submittedName>
        <fullName evidence="2">Ovule protein</fullName>
    </submittedName>
</protein>
<reference evidence="2" key="1">
    <citation type="submission" date="2016-06" db="UniProtKB">
        <authorList>
            <consortium name="WormBaseParasite"/>
        </authorList>
    </citation>
    <scope>IDENTIFICATION</scope>
</reference>
<dbReference type="WBParaSite" id="SCUD_0000676201-mRNA-1">
    <property type="protein sequence ID" value="SCUD_0000676201-mRNA-1"/>
    <property type="gene ID" value="SCUD_0000676201"/>
</dbReference>
<feature type="transmembrane region" description="Helical" evidence="1">
    <location>
        <begin position="20"/>
        <end position="40"/>
    </location>
</feature>
<dbReference type="AlphaFoldDB" id="A0A183JVL7"/>
<accession>A0A183JVL7</accession>
<evidence type="ECO:0000313" key="2">
    <source>
        <dbReference type="WBParaSite" id="SCUD_0000676201-mRNA-1"/>
    </source>
</evidence>
<proteinExistence type="predicted"/>
<keyword evidence="1" id="KW-1133">Transmembrane helix</keyword>
<keyword evidence="1" id="KW-0812">Transmembrane</keyword>
<keyword evidence="1" id="KW-0472">Membrane</keyword>